<feature type="transmembrane region" description="Helical" evidence="1">
    <location>
        <begin position="265"/>
        <end position="282"/>
    </location>
</feature>
<feature type="transmembrane region" description="Helical" evidence="1">
    <location>
        <begin position="211"/>
        <end position="228"/>
    </location>
</feature>
<feature type="transmembrane region" description="Helical" evidence="1">
    <location>
        <begin position="312"/>
        <end position="330"/>
    </location>
</feature>
<keyword evidence="1" id="KW-0812">Transmembrane</keyword>
<organism evidence="2 3">
    <name type="scientific">Lactiplantibacillus xiangfangensis</name>
    <dbReference type="NCBI Taxonomy" id="942150"/>
    <lineage>
        <taxon>Bacteria</taxon>
        <taxon>Bacillati</taxon>
        <taxon>Bacillota</taxon>
        <taxon>Bacilli</taxon>
        <taxon>Lactobacillales</taxon>
        <taxon>Lactobacillaceae</taxon>
        <taxon>Lactiplantibacillus</taxon>
    </lineage>
</organism>
<feature type="transmembrane region" description="Helical" evidence="1">
    <location>
        <begin position="98"/>
        <end position="116"/>
    </location>
</feature>
<evidence type="ECO:0000313" key="2">
    <source>
        <dbReference type="EMBL" id="KRO07925.1"/>
    </source>
</evidence>
<dbReference type="PATRIC" id="fig|942150.3.peg.1120"/>
<protein>
    <submittedName>
        <fullName evidence="2">Uncharacterized protein</fullName>
    </submittedName>
</protein>
<feature type="transmembrane region" description="Helical" evidence="1">
    <location>
        <begin position="128"/>
        <end position="146"/>
    </location>
</feature>
<feature type="transmembrane region" description="Helical" evidence="1">
    <location>
        <begin position="289"/>
        <end position="306"/>
    </location>
</feature>
<keyword evidence="1" id="KW-0472">Membrane</keyword>
<sequence>MLLLLIIYPVGGAIVAFCGMATVKTHYLGFAAGAAAFFALLGYFFVPTHEVDLTRYYTIMQQFEYMQPSYRDIVAQNGIFSGAYFIFKWLSVFKNQQLLPALVGFVVAFAMFDIIMDTFRRYDVPSTTRCFILAVVLGMFPFASAYSNVRNVMGGAIVAIAIYRDVVKGKRTPLTIMLYIIGASLHMATMVIIGLRLLLFLQTKKHFSIKIALVIVLGLLFLIPNVRFEFMRIVVKGNEYVNADGQLSTYATYVTQSLFMRLTKLLYFLITILVTIATIVNTRVHRNDWNLFSLLLCALTLISFAITLPVYFRLLCVLLIIGSTQFLQILCLTTQPGTLQSAVWRSGILGLAIIALVANVITFNQYSPLITALQNVFTFTFIS</sequence>
<dbReference type="AlphaFoldDB" id="A0A0R2M1R3"/>
<keyword evidence="3" id="KW-1185">Reference proteome</keyword>
<feature type="transmembrane region" description="Helical" evidence="1">
    <location>
        <begin position="176"/>
        <end position="199"/>
    </location>
</feature>
<dbReference type="EMBL" id="JQCL01000095">
    <property type="protein sequence ID" value="KRO07925.1"/>
    <property type="molecule type" value="Genomic_DNA"/>
</dbReference>
<reference evidence="2 3" key="1">
    <citation type="journal article" date="2015" name="Genome Announc.">
        <title>Expanding the biotechnology potential of lactobacilli through comparative genomics of 213 strains and associated genera.</title>
        <authorList>
            <person name="Sun Z."/>
            <person name="Harris H.M."/>
            <person name="McCann A."/>
            <person name="Guo C."/>
            <person name="Argimon S."/>
            <person name="Zhang W."/>
            <person name="Yang X."/>
            <person name="Jeffery I.B."/>
            <person name="Cooney J.C."/>
            <person name="Kagawa T.F."/>
            <person name="Liu W."/>
            <person name="Song Y."/>
            <person name="Salvetti E."/>
            <person name="Wrobel A."/>
            <person name="Rasinkangas P."/>
            <person name="Parkhill J."/>
            <person name="Rea M.C."/>
            <person name="O'Sullivan O."/>
            <person name="Ritari J."/>
            <person name="Douillard F.P."/>
            <person name="Paul Ross R."/>
            <person name="Yang R."/>
            <person name="Briner A.E."/>
            <person name="Felis G.E."/>
            <person name="de Vos W.M."/>
            <person name="Barrangou R."/>
            <person name="Klaenhammer T.R."/>
            <person name="Caufield P.W."/>
            <person name="Cui Y."/>
            <person name="Zhang H."/>
            <person name="O'Toole P.W."/>
        </authorList>
    </citation>
    <scope>NUCLEOTIDE SEQUENCE [LARGE SCALE GENOMIC DNA]</scope>
    <source>
        <strain evidence="2 3">LMG 26013</strain>
    </source>
</reference>
<keyword evidence="1" id="KW-1133">Transmembrane helix</keyword>
<feature type="transmembrane region" description="Helical" evidence="1">
    <location>
        <begin position="28"/>
        <end position="46"/>
    </location>
</feature>
<gene>
    <name evidence="2" type="ORF">IV64_GL001085</name>
</gene>
<evidence type="ECO:0000256" key="1">
    <source>
        <dbReference type="SAM" id="Phobius"/>
    </source>
</evidence>
<dbReference type="STRING" id="942150.IV64_GL001085"/>
<evidence type="ECO:0000313" key="3">
    <source>
        <dbReference type="Proteomes" id="UP000051783"/>
    </source>
</evidence>
<name>A0A0R2M1R3_9LACO</name>
<dbReference type="Proteomes" id="UP000051783">
    <property type="component" value="Unassembled WGS sequence"/>
</dbReference>
<comment type="caution">
    <text evidence="2">The sequence shown here is derived from an EMBL/GenBank/DDBJ whole genome shotgun (WGS) entry which is preliminary data.</text>
</comment>
<proteinExistence type="predicted"/>
<feature type="transmembrane region" description="Helical" evidence="1">
    <location>
        <begin position="6"/>
        <end position="23"/>
    </location>
</feature>
<accession>A0A0R2M1R3</accession>
<feature type="transmembrane region" description="Helical" evidence="1">
    <location>
        <begin position="342"/>
        <end position="363"/>
    </location>
</feature>